<dbReference type="Proteomes" id="UP001152519">
    <property type="component" value="Unassembled WGS sequence"/>
</dbReference>
<comment type="caution">
    <text evidence="2">The sequence shown here is derived from an EMBL/GenBank/DDBJ whole genome shotgun (WGS) entry which is preliminary data.</text>
</comment>
<dbReference type="EMBL" id="CAJSLV010000001">
    <property type="protein sequence ID" value="CAG6390769.1"/>
    <property type="molecule type" value="Genomic_DNA"/>
</dbReference>
<feature type="region of interest" description="Disordered" evidence="1">
    <location>
        <begin position="1"/>
        <end position="385"/>
    </location>
</feature>
<evidence type="ECO:0000313" key="2">
    <source>
        <dbReference type="EMBL" id="CAG6390769.1"/>
    </source>
</evidence>
<keyword evidence="3" id="KW-1185">Reference proteome</keyword>
<evidence type="ECO:0000256" key="1">
    <source>
        <dbReference type="SAM" id="MobiDB-lite"/>
    </source>
</evidence>
<feature type="compositionally biased region" description="Low complexity" evidence="1">
    <location>
        <begin position="173"/>
        <end position="188"/>
    </location>
</feature>
<feature type="compositionally biased region" description="Low complexity" evidence="1">
    <location>
        <begin position="347"/>
        <end position="359"/>
    </location>
</feature>
<feature type="compositionally biased region" description="Basic residues" evidence="1">
    <location>
        <begin position="88"/>
        <end position="107"/>
    </location>
</feature>
<name>A0A9W4DNQ5_9ACTN</name>
<gene>
    <name evidence="2" type="ORF">SCOCK_10237</name>
</gene>
<feature type="compositionally biased region" description="Basic residues" evidence="1">
    <location>
        <begin position="50"/>
        <end position="80"/>
    </location>
</feature>
<organism evidence="2 3">
    <name type="scientific">Actinacidiphila cocklensis</name>
    <dbReference type="NCBI Taxonomy" id="887465"/>
    <lineage>
        <taxon>Bacteria</taxon>
        <taxon>Bacillati</taxon>
        <taxon>Actinomycetota</taxon>
        <taxon>Actinomycetes</taxon>
        <taxon>Kitasatosporales</taxon>
        <taxon>Streptomycetaceae</taxon>
        <taxon>Actinacidiphila</taxon>
    </lineage>
</organism>
<dbReference type="AlphaFoldDB" id="A0A9W4DNQ5"/>
<evidence type="ECO:0000313" key="3">
    <source>
        <dbReference type="Proteomes" id="UP001152519"/>
    </source>
</evidence>
<protein>
    <submittedName>
        <fullName evidence="2">Uncharacterized protein</fullName>
    </submittedName>
</protein>
<accession>A0A9W4DNQ5</accession>
<reference evidence="2" key="1">
    <citation type="submission" date="2021-05" db="EMBL/GenBank/DDBJ databases">
        <authorList>
            <person name="Arsene-Ploetze F."/>
        </authorList>
    </citation>
    <scope>NUCLEOTIDE SEQUENCE</scope>
    <source>
        <strain evidence="2">DSM 42138</strain>
    </source>
</reference>
<feature type="compositionally biased region" description="Basic residues" evidence="1">
    <location>
        <begin position="291"/>
        <end position="307"/>
    </location>
</feature>
<feature type="compositionally biased region" description="Basic residues" evidence="1">
    <location>
        <begin position="260"/>
        <end position="273"/>
    </location>
</feature>
<proteinExistence type="predicted"/>
<feature type="compositionally biased region" description="Gly residues" evidence="1">
    <location>
        <begin position="17"/>
        <end position="37"/>
    </location>
</feature>
<sequence>MHARGGPMAGQRRAQHGRGGVDAGAGAGRGAAAGCPGGARRALRGGGALPRHRQPGMAGRPRRTRGHGRPRQGTRHRPRRGTSPAQRRPGRRSTARHRVHGGRHHRTPGAGSCHRARLRCRGGPGVVGPRARTSGAGRPGRGPGRRARTPDARAARRQRGLRLLPQRPRDRAPAGPGDAAPRVPGVAGSRLRGQHGAGRHPPGTGHRPDVPLLPADRAGPLRRGAGRVLPRLPRGHPAGTRLECPGRRRGVRGLHDRRDHLRRQRHRARHRPRPGPCPGTRPHPLPALHGLRPRRLPCGHHRARPARPGRPVGQPRRRDTPVRLRRRHREGPRHADQRFPPPGAGGRVSRAAGSRTGVDGARGGRGPVRAVTRTGPVRSAGGRGAAVMMSRPHVIRAASAPLPCAGRTR</sequence>
<feature type="compositionally biased region" description="Low complexity" evidence="1">
    <location>
        <begin position="127"/>
        <end position="136"/>
    </location>
</feature>
<feature type="compositionally biased region" description="Pro residues" evidence="1">
    <location>
        <begin position="274"/>
        <end position="285"/>
    </location>
</feature>